<evidence type="ECO:0000313" key="2">
    <source>
        <dbReference type="EMBL" id="EKC36766.1"/>
    </source>
</evidence>
<feature type="region of interest" description="Disordered" evidence="1">
    <location>
        <begin position="90"/>
        <end position="141"/>
    </location>
</feature>
<feature type="compositionally biased region" description="Low complexity" evidence="1">
    <location>
        <begin position="400"/>
        <end position="410"/>
    </location>
</feature>
<dbReference type="AlphaFoldDB" id="K1RQT8"/>
<feature type="region of interest" description="Disordered" evidence="1">
    <location>
        <begin position="173"/>
        <end position="230"/>
    </location>
</feature>
<feature type="compositionally biased region" description="Basic and acidic residues" evidence="1">
    <location>
        <begin position="108"/>
        <end position="124"/>
    </location>
</feature>
<proteinExistence type="predicted"/>
<feature type="compositionally biased region" description="Polar residues" evidence="1">
    <location>
        <begin position="419"/>
        <end position="429"/>
    </location>
</feature>
<gene>
    <name evidence="2" type="ORF">CGI_10019422</name>
</gene>
<feature type="compositionally biased region" description="Basic and acidic residues" evidence="1">
    <location>
        <begin position="209"/>
        <end position="225"/>
    </location>
</feature>
<dbReference type="EMBL" id="JH817673">
    <property type="protein sequence ID" value="EKC36766.1"/>
    <property type="molecule type" value="Genomic_DNA"/>
</dbReference>
<feature type="compositionally biased region" description="Polar residues" evidence="1">
    <location>
        <begin position="270"/>
        <end position="282"/>
    </location>
</feature>
<dbReference type="InParanoid" id="K1RQT8"/>
<protein>
    <submittedName>
        <fullName evidence="2">Uncharacterized protein</fullName>
    </submittedName>
</protein>
<sequence>MEADDSDSASVEYNFETQPDSVGFMVLTSQSESQPRNTEDADIMQIWPALQQGEERKEKEKKSLVNCLASVMDTSGDEQKPAEAAQILATETELSESEMETEVTVIEKTGKSDHSTPEPEEKQTSKTAGRSPLTADFRSLSPQDMFENDDEEVAVCTPAGFVGSLHLSNQAMLVPETTESEDPIPSTPEEFEGLPKIIPSSPTDGSFQEDGKTDDPTHYNPKDDSTLADEATVVKEDTADSVEVVGTSFMDVISIKSSDGSEIDPVPESQELSLRLTPSQSDKSGKGTDTETVVNQPIRRRVPMVRSQDLVTERRVIRHDKKTDKIMSQPARPDRNQEVDVDRLRGEAVEARGKELGLVMASESGVDSYFPEMFALSLPKDGKLLHPKVSSGKSSKPEVDSQSSVVKDSQGTPGKKSGRTQVSESPTRSGRQEGNNGQEGGNTLLSEQGPSHQAAKDNQGLENTPPLVESQVSTRCFLLQPPHIENMAMKEMEDTQQNVFKRTMSEIASPRKRRKLQMQSLISIIKDAKKYILVITGPNFTKLEWMVCLMIQMHLTGMDVESEPKVADAGAVMTR</sequence>
<feature type="region of interest" description="Disordered" evidence="1">
    <location>
        <begin position="386"/>
        <end position="466"/>
    </location>
</feature>
<reference evidence="2" key="1">
    <citation type="journal article" date="2012" name="Nature">
        <title>The oyster genome reveals stress adaptation and complexity of shell formation.</title>
        <authorList>
            <person name="Zhang G."/>
            <person name="Fang X."/>
            <person name="Guo X."/>
            <person name="Li L."/>
            <person name="Luo R."/>
            <person name="Xu F."/>
            <person name="Yang P."/>
            <person name="Zhang L."/>
            <person name="Wang X."/>
            <person name="Qi H."/>
            <person name="Xiong Z."/>
            <person name="Que H."/>
            <person name="Xie Y."/>
            <person name="Holland P.W."/>
            <person name="Paps J."/>
            <person name="Zhu Y."/>
            <person name="Wu F."/>
            <person name="Chen Y."/>
            <person name="Wang J."/>
            <person name="Peng C."/>
            <person name="Meng J."/>
            <person name="Yang L."/>
            <person name="Liu J."/>
            <person name="Wen B."/>
            <person name="Zhang N."/>
            <person name="Huang Z."/>
            <person name="Zhu Q."/>
            <person name="Feng Y."/>
            <person name="Mount A."/>
            <person name="Hedgecock D."/>
            <person name="Xu Z."/>
            <person name="Liu Y."/>
            <person name="Domazet-Loso T."/>
            <person name="Du Y."/>
            <person name="Sun X."/>
            <person name="Zhang S."/>
            <person name="Liu B."/>
            <person name="Cheng P."/>
            <person name="Jiang X."/>
            <person name="Li J."/>
            <person name="Fan D."/>
            <person name="Wang W."/>
            <person name="Fu W."/>
            <person name="Wang T."/>
            <person name="Wang B."/>
            <person name="Zhang J."/>
            <person name="Peng Z."/>
            <person name="Li Y."/>
            <person name="Li N."/>
            <person name="Wang J."/>
            <person name="Chen M."/>
            <person name="He Y."/>
            <person name="Tan F."/>
            <person name="Song X."/>
            <person name="Zheng Q."/>
            <person name="Huang R."/>
            <person name="Yang H."/>
            <person name="Du X."/>
            <person name="Chen L."/>
            <person name="Yang M."/>
            <person name="Gaffney P.M."/>
            <person name="Wang S."/>
            <person name="Luo L."/>
            <person name="She Z."/>
            <person name="Ming Y."/>
            <person name="Huang W."/>
            <person name="Zhang S."/>
            <person name="Huang B."/>
            <person name="Zhang Y."/>
            <person name="Qu T."/>
            <person name="Ni P."/>
            <person name="Miao G."/>
            <person name="Wang J."/>
            <person name="Wang Q."/>
            <person name="Steinberg C.E."/>
            <person name="Wang H."/>
            <person name="Li N."/>
            <person name="Qian L."/>
            <person name="Zhang G."/>
            <person name="Li Y."/>
            <person name="Yang H."/>
            <person name="Liu X."/>
            <person name="Wang J."/>
            <person name="Yin Y."/>
            <person name="Wang J."/>
        </authorList>
    </citation>
    <scope>NUCLEOTIDE SEQUENCE [LARGE SCALE GENOMIC DNA]</scope>
    <source>
        <strain evidence="2">05x7-T-G4-1.051#20</strain>
    </source>
</reference>
<dbReference type="HOGENOM" id="CLU_474314_0_0_1"/>
<evidence type="ECO:0000256" key="1">
    <source>
        <dbReference type="SAM" id="MobiDB-lite"/>
    </source>
</evidence>
<feature type="region of interest" description="Disordered" evidence="1">
    <location>
        <begin position="258"/>
        <end position="292"/>
    </location>
</feature>
<accession>K1RQT8</accession>
<organism evidence="2">
    <name type="scientific">Magallana gigas</name>
    <name type="common">Pacific oyster</name>
    <name type="synonym">Crassostrea gigas</name>
    <dbReference type="NCBI Taxonomy" id="29159"/>
    <lineage>
        <taxon>Eukaryota</taxon>
        <taxon>Metazoa</taxon>
        <taxon>Spiralia</taxon>
        <taxon>Lophotrochozoa</taxon>
        <taxon>Mollusca</taxon>
        <taxon>Bivalvia</taxon>
        <taxon>Autobranchia</taxon>
        <taxon>Pteriomorphia</taxon>
        <taxon>Ostreida</taxon>
        <taxon>Ostreoidea</taxon>
        <taxon>Ostreidae</taxon>
        <taxon>Magallana</taxon>
    </lineage>
</organism>
<name>K1RQT8_MAGGI</name>